<protein>
    <submittedName>
        <fullName evidence="1">Uncharacterized protein</fullName>
    </submittedName>
</protein>
<accession>A0A5B7IEL0</accession>
<gene>
    <name evidence="1" type="ORF">E2C01_078550</name>
</gene>
<keyword evidence="2" id="KW-1185">Reference proteome</keyword>
<dbReference type="AlphaFoldDB" id="A0A5B7IEL0"/>
<dbReference type="Proteomes" id="UP000324222">
    <property type="component" value="Unassembled WGS sequence"/>
</dbReference>
<proteinExistence type="predicted"/>
<evidence type="ECO:0000313" key="2">
    <source>
        <dbReference type="Proteomes" id="UP000324222"/>
    </source>
</evidence>
<reference evidence="1 2" key="1">
    <citation type="submission" date="2019-05" db="EMBL/GenBank/DDBJ databases">
        <title>Another draft genome of Portunus trituberculatus and its Hox gene families provides insights of decapod evolution.</title>
        <authorList>
            <person name="Jeong J.-H."/>
            <person name="Song I."/>
            <person name="Kim S."/>
            <person name="Choi T."/>
            <person name="Kim D."/>
            <person name="Ryu S."/>
            <person name="Kim W."/>
        </authorList>
    </citation>
    <scope>NUCLEOTIDE SEQUENCE [LARGE SCALE GENOMIC DNA]</scope>
    <source>
        <tissue evidence="1">Muscle</tissue>
    </source>
</reference>
<sequence>MLDGRINGQVDTEGRINRRMDKIKMDCFKKVSYFQGVFSSPRRRCFQNIEPCLAGGGRCVGVHMSQGKVEKNK</sequence>
<organism evidence="1 2">
    <name type="scientific">Portunus trituberculatus</name>
    <name type="common">Swimming crab</name>
    <name type="synonym">Neptunus trituberculatus</name>
    <dbReference type="NCBI Taxonomy" id="210409"/>
    <lineage>
        <taxon>Eukaryota</taxon>
        <taxon>Metazoa</taxon>
        <taxon>Ecdysozoa</taxon>
        <taxon>Arthropoda</taxon>
        <taxon>Crustacea</taxon>
        <taxon>Multicrustacea</taxon>
        <taxon>Malacostraca</taxon>
        <taxon>Eumalacostraca</taxon>
        <taxon>Eucarida</taxon>
        <taxon>Decapoda</taxon>
        <taxon>Pleocyemata</taxon>
        <taxon>Brachyura</taxon>
        <taxon>Eubrachyura</taxon>
        <taxon>Portunoidea</taxon>
        <taxon>Portunidae</taxon>
        <taxon>Portuninae</taxon>
        <taxon>Portunus</taxon>
    </lineage>
</organism>
<dbReference type="EMBL" id="VSRR010063626">
    <property type="protein sequence ID" value="MPC83831.1"/>
    <property type="molecule type" value="Genomic_DNA"/>
</dbReference>
<comment type="caution">
    <text evidence="1">The sequence shown here is derived from an EMBL/GenBank/DDBJ whole genome shotgun (WGS) entry which is preliminary data.</text>
</comment>
<name>A0A5B7IEL0_PORTR</name>
<evidence type="ECO:0000313" key="1">
    <source>
        <dbReference type="EMBL" id="MPC83831.1"/>
    </source>
</evidence>